<dbReference type="KEGG" id="more:E1B28_007993"/>
<dbReference type="EMBL" id="CM032184">
    <property type="protein sequence ID" value="KAG7094393.1"/>
    <property type="molecule type" value="Genomic_DNA"/>
</dbReference>
<evidence type="ECO:0000313" key="1">
    <source>
        <dbReference type="EMBL" id="KAG7094393.1"/>
    </source>
</evidence>
<proteinExistence type="predicted"/>
<dbReference type="AlphaFoldDB" id="A0A9P7S4L7"/>
<comment type="caution">
    <text evidence="1">The sequence shown here is derived from an EMBL/GenBank/DDBJ whole genome shotgun (WGS) entry which is preliminary data.</text>
</comment>
<dbReference type="GeneID" id="66077069"/>
<evidence type="ECO:0000313" key="2">
    <source>
        <dbReference type="Proteomes" id="UP001049176"/>
    </source>
</evidence>
<keyword evidence="2" id="KW-1185">Reference proteome</keyword>
<gene>
    <name evidence="1" type="ORF">E1B28_007993</name>
</gene>
<name>A0A9P7S4L7_9AGAR</name>
<dbReference type="Proteomes" id="UP001049176">
    <property type="component" value="Chromosome 4"/>
</dbReference>
<dbReference type="CDD" id="cd23507">
    <property type="entry name" value="hydrophobin_I"/>
    <property type="match status" value="1"/>
</dbReference>
<sequence length="84" mass="9495">MDEEDPETLTPNIPCFRNLRVDLGGLNVLVGLTCSPITVIYAVETVFDASGTSPAAAMMFIYPDFEPWMLFTGKDHSYWIHRLR</sequence>
<reference evidence="1" key="1">
    <citation type="journal article" date="2021" name="Genome Biol. Evol.">
        <title>The assembled and annotated genome of the fairy-ring fungus Marasmius oreades.</title>
        <authorList>
            <person name="Hiltunen M."/>
            <person name="Ament-Velasquez S.L."/>
            <person name="Johannesson H."/>
        </authorList>
    </citation>
    <scope>NUCLEOTIDE SEQUENCE</scope>
    <source>
        <strain evidence="1">03SP1</strain>
    </source>
</reference>
<accession>A0A9P7S4L7</accession>
<organism evidence="1 2">
    <name type="scientific">Marasmius oreades</name>
    <name type="common">fairy-ring Marasmius</name>
    <dbReference type="NCBI Taxonomy" id="181124"/>
    <lineage>
        <taxon>Eukaryota</taxon>
        <taxon>Fungi</taxon>
        <taxon>Dikarya</taxon>
        <taxon>Basidiomycota</taxon>
        <taxon>Agaricomycotina</taxon>
        <taxon>Agaricomycetes</taxon>
        <taxon>Agaricomycetidae</taxon>
        <taxon>Agaricales</taxon>
        <taxon>Marasmiineae</taxon>
        <taxon>Marasmiaceae</taxon>
        <taxon>Marasmius</taxon>
    </lineage>
</organism>
<dbReference type="RefSeq" id="XP_043010863.1">
    <property type="nucleotide sequence ID" value="XM_043152776.1"/>
</dbReference>
<protein>
    <submittedName>
        <fullName evidence="1">Uncharacterized protein</fullName>
    </submittedName>
</protein>